<dbReference type="GO" id="GO:0005975">
    <property type="term" value="P:carbohydrate metabolic process"/>
    <property type="evidence" value="ECO:0007669"/>
    <property type="project" value="UniProtKB-ARBA"/>
</dbReference>
<organism evidence="3 4">
    <name type="scientific">Microlunatus parietis</name>
    <dbReference type="NCBI Taxonomy" id="682979"/>
    <lineage>
        <taxon>Bacteria</taxon>
        <taxon>Bacillati</taxon>
        <taxon>Actinomycetota</taxon>
        <taxon>Actinomycetes</taxon>
        <taxon>Propionibacteriales</taxon>
        <taxon>Propionibacteriaceae</taxon>
        <taxon>Microlunatus</taxon>
    </lineage>
</organism>
<proteinExistence type="predicted"/>
<reference evidence="3 4" key="1">
    <citation type="submission" date="2020-07" db="EMBL/GenBank/DDBJ databases">
        <title>Sequencing the genomes of 1000 actinobacteria strains.</title>
        <authorList>
            <person name="Klenk H.-P."/>
        </authorList>
    </citation>
    <scope>NUCLEOTIDE SEQUENCE [LARGE SCALE GENOMIC DNA]</scope>
    <source>
        <strain evidence="3 4">DSM 22083</strain>
    </source>
</reference>
<dbReference type="InterPro" id="IPR013783">
    <property type="entry name" value="Ig-like_fold"/>
</dbReference>
<protein>
    <recommendedName>
        <fullName evidence="2">Bacterial Ig-like domain-containing protein</fullName>
    </recommendedName>
</protein>
<gene>
    <name evidence="3" type="ORF">BKA15_000846</name>
</gene>
<evidence type="ECO:0000259" key="2">
    <source>
        <dbReference type="Pfam" id="PF19077"/>
    </source>
</evidence>
<keyword evidence="4" id="KW-1185">Reference proteome</keyword>
<evidence type="ECO:0000256" key="1">
    <source>
        <dbReference type="SAM" id="SignalP"/>
    </source>
</evidence>
<dbReference type="Gene3D" id="2.60.40.10">
    <property type="entry name" value="Immunoglobulins"/>
    <property type="match status" value="1"/>
</dbReference>
<evidence type="ECO:0000313" key="4">
    <source>
        <dbReference type="Proteomes" id="UP000569914"/>
    </source>
</evidence>
<keyword evidence="1" id="KW-0732">Signal</keyword>
<dbReference type="Pfam" id="PF19077">
    <property type="entry name" value="Big_13"/>
    <property type="match status" value="1"/>
</dbReference>
<evidence type="ECO:0000313" key="3">
    <source>
        <dbReference type="EMBL" id="NYE69517.1"/>
    </source>
</evidence>
<name>A0A7Y9I3G0_9ACTN</name>
<sequence>MRTVPQRLGLVPILIALALVLGTAPASAEPVRPGPAAELPARFAEPENLGPLIRSVAVFDSAYGVENGRDVLYTTVTGSPATFQVIDLDSHTLLRTIPLPGAADSWSHAVDHDGSVIISGGGHLFRYQPSDATVRDLGRAPGASVLYGVSPDGAGNVYAGTYPDGKVIKYDSAAGTFTDFGSVVPGQDYVRGLAYHRGTVYAGVGITGSLWSIDPGTGAKTEIPLPARPEFDPARPPSIYSLNTAGDLLFVQLSDVNLLLIYDTVAGAWLDTAVSQYRGLYTSPERDGKTFLVAGGRLRSFDLATHELVDTGIAFGTYLRHSAWVDVSATNPELPGLSLVTVQYGGAVSFLNPQTGRVISKPSILEGSPITLQTLERGPDDRLYASGYPGGTGARFDPEGGGLTNFALGQSEGMATLGDSLYLGNYPGAIMHELDTTKPLGAGTNPRQAHDIGDDQDRPFAITAGDGKLFVGTIPTYGALGGAVTIKDGAVWSTYRNVVPGQSVMSLAYRDGKLYGSTTVWGGLGIEPTETVARVFVFDVATRTVEKIITPELPGAVTAKAIGALSFGPDGLLWGAAWGTIFALDPATLEVVRSREIVATDWNFNHLWRPIQLRWAADGLLYTTLGGNLTVVEPRSLKSRTLAATALMTLAANGDVYYADGPDLIRIRDITAPDAPTVSAPARPGPSADDTPEVSVRSEAGALIQLWNGDQEVGRDTAGSDGAATVVAGPLADGTYRLRVTATDAAGNRSQPADVPLIVVR</sequence>
<feature type="domain" description="Bacterial Ig-like" evidence="2">
    <location>
        <begin position="689"/>
        <end position="755"/>
    </location>
</feature>
<feature type="chain" id="PRO_5030952080" description="Bacterial Ig-like domain-containing protein" evidence="1">
    <location>
        <begin position="29"/>
        <end position="761"/>
    </location>
</feature>
<dbReference type="EMBL" id="JACCBU010000001">
    <property type="protein sequence ID" value="NYE69517.1"/>
    <property type="molecule type" value="Genomic_DNA"/>
</dbReference>
<dbReference type="SUPFAM" id="SSF101898">
    <property type="entry name" value="NHL repeat"/>
    <property type="match status" value="1"/>
</dbReference>
<dbReference type="InterPro" id="IPR044016">
    <property type="entry name" value="Big_13"/>
</dbReference>
<dbReference type="SUPFAM" id="SSF75011">
    <property type="entry name" value="3-carboxy-cis,cis-mucoante lactonizing enzyme"/>
    <property type="match status" value="1"/>
</dbReference>
<dbReference type="AlphaFoldDB" id="A0A7Y9I3G0"/>
<feature type="signal peptide" evidence="1">
    <location>
        <begin position="1"/>
        <end position="28"/>
    </location>
</feature>
<dbReference type="Proteomes" id="UP000569914">
    <property type="component" value="Unassembled WGS sequence"/>
</dbReference>
<dbReference type="Gene3D" id="2.130.10.10">
    <property type="entry name" value="YVTN repeat-like/Quinoprotein amine dehydrogenase"/>
    <property type="match status" value="1"/>
</dbReference>
<dbReference type="InterPro" id="IPR015943">
    <property type="entry name" value="WD40/YVTN_repeat-like_dom_sf"/>
</dbReference>
<comment type="caution">
    <text evidence="3">The sequence shown here is derived from an EMBL/GenBank/DDBJ whole genome shotgun (WGS) entry which is preliminary data.</text>
</comment>
<accession>A0A7Y9I3G0</accession>
<dbReference type="RefSeq" id="WP_179748349.1">
    <property type="nucleotide sequence ID" value="NZ_JACCBU010000001.1"/>
</dbReference>